<reference evidence="16 17" key="1">
    <citation type="submission" date="2022-05" db="EMBL/GenBank/DDBJ databases">
        <title>A multi-omics perspective on studying reproductive biology in Daphnia sinensis.</title>
        <authorList>
            <person name="Jia J."/>
        </authorList>
    </citation>
    <scope>NUCLEOTIDE SEQUENCE [LARGE SCALE GENOMIC DNA]</scope>
    <source>
        <strain evidence="16 17">WSL</strain>
    </source>
</reference>
<evidence type="ECO:0000256" key="9">
    <source>
        <dbReference type="ARBA" id="ARBA00022848"/>
    </source>
</evidence>
<dbReference type="InterPro" id="IPR017972">
    <property type="entry name" value="Cyt_P450_CS"/>
</dbReference>
<comment type="function">
    <text evidence="2">May be involved in the metabolism of insect hormones and in the breakdown of synthetic insecticides.</text>
</comment>
<dbReference type="GO" id="GO:0008395">
    <property type="term" value="F:steroid hydroxylase activity"/>
    <property type="evidence" value="ECO:0007669"/>
    <property type="project" value="TreeGrafter"/>
</dbReference>
<comment type="cofactor">
    <cofactor evidence="1 15">
        <name>heme</name>
        <dbReference type="ChEBI" id="CHEBI:30413"/>
    </cofactor>
</comment>
<dbReference type="Proteomes" id="UP000820818">
    <property type="component" value="Linkage Group LG2"/>
</dbReference>
<comment type="function">
    <text evidence="14">Cytochromes P450 are a group of heme-thiolate monooxygenases. They oxidize a variety of structurally unrelated compounds, including steroids, fatty acids, and xenobiotics.</text>
</comment>
<evidence type="ECO:0000256" key="13">
    <source>
        <dbReference type="ARBA" id="ARBA00023136"/>
    </source>
</evidence>
<keyword evidence="7 15" id="KW-0479">Metal-binding</keyword>
<name>A0AAD5LHK4_9CRUS</name>
<evidence type="ECO:0000256" key="10">
    <source>
        <dbReference type="ARBA" id="ARBA00023002"/>
    </source>
</evidence>
<evidence type="ECO:0000256" key="2">
    <source>
        <dbReference type="ARBA" id="ARBA00003690"/>
    </source>
</evidence>
<evidence type="ECO:0000256" key="7">
    <source>
        <dbReference type="ARBA" id="ARBA00022723"/>
    </source>
</evidence>
<keyword evidence="9" id="KW-0492">Microsome</keyword>
<keyword evidence="10" id="KW-0560">Oxidoreductase</keyword>
<keyword evidence="12" id="KW-0503">Monooxygenase</keyword>
<comment type="subcellular location">
    <subcellularLocation>
        <location evidence="4">Endoplasmic reticulum membrane</location>
        <topology evidence="4">Peripheral membrane protein</topology>
    </subcellularLocation>
    <subcellularLocation>
        <location evidence="3">Microsome membrane</location>
        <topology evidence="3">Peripheral membrane protein</topology>
    </subcellularLocation>
</comment>
<dbReference type="InterPro" id="IPR050705">
    <property type="entry name" value="Cytochrome_P450_3A"/>
</dbReference>
<dbReference type="GO" id="GO:0020037">
    <property type="term" value="F:heme binding"/>
    <property type="evidence" value="ECO:0007669"/>
    <property type="project" value="InterPro"/>
</dbReference>
<evidence type="ECO:0000256" key="12">
    <source>
        <dbReference type="ARBA" id="ARBA00023033"/>
    </source>
</evidence>
<dbReference type="CDD" id="cd11055">
    <property type="entry name" value="CYP3A-like"/>
    <property type="match status" value="1"/>
</dbReference>
<dbReference type="SUPFAM" id="SSF48264">
    <property type="entry name" value="Cytochrome P450"/>
    <property type="match status" value="2"/>
</dbReference>
<dbReference type="PRINTS" id="PR00465">
    <property type="entry name" value="EP450IV"/>
</dbReference>
<keyword evidence="8" id="KW-0256">Endoplasmic reticulum</keyword>
<comment type="caution">
    <text evidence="16">The sequence shown here is derived from an EMBL/GenBank/DDBJ whole genome shotgun (WGS) entry which is preliminary data.</text>
</comment>
<dbReference type="EMBL" id="WJBH02000002">
    <property type="protein sequence ID" value="KAI9562841.1"/>
    <property type="molecule type" value="Genomic_DNA"/>
</dbReference>
<dbReference type="GO" id="GO:0016705">
    <property type="term" value="F:oxidoreductase activity, acting on paired donors, with incorporation or reduction of molecular oxygen"/>
    <property type="evidence" value="ECO:0007669"/>
    <property type="project" value="InterPro"/>
</dbReference>
<evidence type="ECO:0000256" key="1">
    <source>
        <dbReference type="ARBA" id="ARBA00001971"/>
    </source>
</evidence>
<evidence type="ECO:0000256" key="4">
    <source>
        <dbReference type="ARBA" id="ARBA00004406"/>
    </source>
</evidence>
<dbReference type="AlphaFoldDB" id="A0AAD5LHK4"/>
<dbReference type="InterPro" id="IPR036396">
    <property type="entry name" value="Cyt_P450_sf"/>
</dbReference>
<keyword evidence="6 15" id="KW-0349">Heme</keyword>
<dbReference type="FunFam" id="1.10.630.10:FF:000042">
    <property type="entry name" value="Cytochrome P450"/>
    <property type="match status" value="1"/>
</dbReference>
<evidence type="ECO:0000256" key="15">
    <source>
        <dbReference type="PIRSR" id="PIRSR602403-1"/>
    </source>
</evidence>
<sequence length="793" mass="91872">MWGIWKANLPDYDVALVQKCRHDKSHNFEITTKVMRKWLTVVKGQEWKDIRSSVTPAFTTGKIKRMSGLIKDCVDQLCERLTGFTETEGKIDAKLNFSAFTIDVIARCAFGLKIDSLGNKDDPFVRNAQLVFNPSANKSPIVLLPIMYPELCAALGRLAEHVFVTEELKFFFKFLENVLSDRLQSKEKYHDFIEVIDESISEFTETVNGETVSMWSREEIDEIIISQDEVCHEMVQDMPYLEMVIQEVLRFYPPLVRVERQCTKDYSYDNGRIKIKKGQIVTVPAYALHHMEEYYPNPEKFDPERYVTSTFNYFSDQGIHGPKPIPIFGNMWGVWKQNLPDYDMALVKKYGKVFGYFDGPVPNLWVTDVDLIKAMYVKDFDHFVDRRSFEFKTKVMRKWLSLLKGQEWKDIRSSVTPAFTTGKIKRMSGLIKDCVAKLCDRVTTFTESEGKIDAKLTFSAFTMDVIARCAFGLKIDSLGDKDDPFIQNAQFVFNPPTNKSPVILLPFMYPDLFSMFGRFTERLFVTKELKFFFKLLENVLADRLQSKQQYHDFIEVADEAISAFTKVVDGKTVPMWSREIIDEIIMGQSTLFMLAGFDTTATTLTNTCFQLAKNPDVQEALYESIIAKMENYDDVCHEMVQDMPYLEMVIQEVLRFYPPLVRIERQCTKDYSYDNGRIKIKKGQIITVPTYALHHMEEYYPDPEKFDPERWTPENKAKRSPYTYMAFGTGPRNCVGMRFAMEELKIAVCTMVQKFRFFPVAETPDKLHFDDGFVTVLQPIHAIVGVEFRGNSN</sequence>
<dbReference type="GO" id="GO:0005789">
    <property type="term" value="C:endoplasmic reticulum membrane"/>
    <property type="evidence" value="ECO:0007669"/>
    <property type="project" value="UniProtKB-SubCell"/>
</dbReference>
<evidence type="ECO:0000256" key="11">
    <source>
        <dbReference type="ARBA" id="ARBA00023004"/>
    </source>
</evidence>
<keyword evidence="17" id="KW-1185">Reference proteome</keyword>
<evidence type="ECO:0000256" key="14">
    <source>
        <dbReference type="ARBA" id="ARBA00043906"/>
    </source>
</evidence>
<evidence type="ECO:0000313" key="17">
    <source>
        <dbReference type="Proteomes" id="UP000820818"/>
    </source>
</evidence>
<evidence type="ECO:0000256" key="6">
    <source>
        <dbReference type="ARBA" id="ARBA00022617"/>
    </source>
</evidence>
<keyword evidence="11 15" id="KW-0408">Iron</keyword>
<dbReference type="PRINTS" id="PR00385">
    <property type="entry name" value="P450"/>
</dbReference>
<proteinExistence type="inferred from homology"/>
<dbReference type="PROSITE" id="PS00086">
    <property type="entry name" value="CYTOCHROME_P450"/>
    <property type="match status" value="1"/>
</dbReference>
<protein>
    <submittedName>
        <fullName evidence="16">Uncharacterized protein</fullName>
    </submittedName>
</protein>
<dbReference type="InterPro" id="IPR001128">
    <property type="entry name" value="Cyt_P450"/>
</dbReference>
<evidence type="ECO:0000313" key="16">
    <source>
        <dbReference type="EMBL" id="KAI9562841.1"/>
    </source>
</evidence>
<dbReference type="Gene3D" id="1.10.630.10">
    <property type="entry name" value="Cytochrome P450"/>
    <property type="match status" value="3"/>
</dbReference>
<dbReference type="InterPro" id="IPR002403">
    <property type="entry name" value="Cyt_P450_E_grp-IV"/>
</dbReference>
<gene>
    <name evidence="16" type="ORF">GHT06_010296</name>
</gene>
<evidence type="ECO:0000256" key="8">
    <source>
        <dbReference type="ARBA" id="ARBA00022824"/>
    </source>
</evidence>
<evidence type="ECO:0000256" key="3">
    <source>
        <dbReference type="ARBA" id="ARBA00004174"/>
    </source>
</evidence>
<accession>A0AAD5LHK4</accession>
<dbReference type="Pfam" id="PF00067">
    <property type="entry name" value="p450"/>
    <property type="match status" value="3"/>
</dbReference>
<organism evidence="16 17">
    <name type="scientific">Daphnia sinensis</name>
    <dbReference type="NCBI Taxonomy" id="1820382"/>
    <lineage>
        <taxon>Eukaryota</taxon>
        <taxon>Metazoa</taxon>
        <taxon>Ecdysozoa</taxon>
        <taxon>Arthropoda</taxon>
        <taxon>Crustacea</taxon>
        <taxon>Branchiopoda</taxon>
        <taxon>Diplostraca</taxon>
        <taxon>Cladocera</taxon>
        <taxon>Anomopoda</taxon>
        <taxon>Daphniidae</taxon>
        <taxon>Daphnia</taxon>
        <taxon>Daphnia similis group</taxon>
    </lineage>
</organism>
<dbReference type="PANTHER" id="PTHR24302">
    <property type="entry name" value="CYTOCHROME P450 FAMILY 3"/>
    <property type="match status" value="1"/>
</dbReference>
<comment type="similarity">
    <text evidence="5">Belongs to the cytochrome P450 family.</text>
</comment>
<feature type="binding site" description="axial binding residue" evidence="15">
    <location>
        <position position="734"/>
    </location>
    <ligand>
        <name>heme</name>
        <dbReference type="ChEBI" id="CHEBI:30413"/>
    </ligand>
    <ligandPart>
        <name>Fe</name>
        <dbReference type="ChEBI" id="CHEBI:18248"/>
    </ligandPart>
</feature>
<dbReference type="GO" id="GO:0005506">
    <property type="term" value="F:iron ion binding"/>
    <property type="evidence" value="ECO:0007669"/>
    <property type="project" value="InterPro"/>
</dbReference>
<keyword evidence="13" id="KW-0472">Membrane</keyword>
<evidence type="ECO:0000256" key="5">
    <source>
        <dbReference type="ARBA" id="ARBA00010617"/>
    </source>
</evidence>
<dbReference type="PANTHER" id="PTHR24302:SF15">
    <property type="entry name" value="FATTY-ACID PEROXYGENASE"/>
    <property type="match status" value="1"/>
</dbReference>